<name>A0ACA9RIV8_9GLOM</name>
<sequence>TESEKDDRESMGLKKIEPKRLYISRKKTEKKVRSILTRNPEPKGGFLKPQSIDPEFTKSFLQEAEKDDKELESYQK</sequence>
<keyword evidence="2" id="KW-1185">Reference proteome</keyword>
<proteinExistence type="predicted"/>
<organism evidence="1 2">
    <name type="scientific">Cetraspora pellucida</name>
    <dbReference type="NCBI Taxonomy" id="1433469"/>
    <lineage>
        <taxon>Eukaryota</taxon>
        <taxon>Fungi</taxon>
        <taxon>Fungi incertae sedis</taxon>
        <taxon>Mucoromycota</taxon>
        <taxon>Glomeromycotina</taxon>
        <taxon>Glomeromycetes</taxon>
        <taxon>Diversisporales</taxon>
        <taxon>Gigasporaceae</taxon>
        <taxon>Cetraspora</taxon>
    </lineage>
</organism>
<comment type="caution">
    <text evidence="1">The sequence shown here is derived from an EMBL/GenBank/DDBJ whole genome shotgun (WGS) entry which is preliminary data.</text>
</comment>
<protein>
    <submittedName>
        <fullName evidence="1">11787_t:CDS:1</fullName>
    </submittedName>
</protein>
<accession>A0ACA9RIV8</accession>
<dbReference type="Proteomes" id="UP000789366">
    <property type="component" value="Unassembled WGS sequence"/>
</dbReference>
<reference evidence="1" key="1">
    <citation type="submission" date="2021-06" db="EMBL/GenBank/DDBJ databases">
        <authorList>
            <person name="Kallberg Y."/>
            <person name="Tangrot J."/>
            <person name="Rosling A."/>
        </authorList>
    </citation>
    <scope>NUCLEOTIDE SEQUENCE</scope>
    <source>
        <strain evidence="1">28 12/20/2015</strain>
    </source>
</reference>
<dbReference type="EMBL" id="CAJVPW010074620">
    <property type="protein sequence ID" value="CAG8796335.1"/>
    <property type="molecule type" value="Genomic_DNA"/>
</dbReference>
<feature type="non-terminal residue" evidence="1">
    <location>
        <position position="76"/>
    </location>
</feature>
<evidence type="ECO:0000313" key="1">
    <source>
        <dbReference type="EMBL" id="CAG8796335.1"/>
    </source>
</evidence>
<evidence type="ECO:0000313" key="2">
    <source>
        <dbReference type="Proteomes" id="UP000789366"/>
    </source>
</evidence>
<gene>
    <name evidence="1" type="ORF">SPELUC_LOCUS17660</name>
</gene>
<feature type="non-terminal residue" evidence="1">
    <location>
        <position position="1"/>
    </location>
</feature>